<dbReference type="InterPro" id="IPR007391">
    <property type="entry name" value="Vancomycin_resist_VanW"/>
</dbReference>
<feature type="compositionally biased region" description="Low complexity" evidence="2">
    <location>
        <begin position="1"/>
        <end position="38"/>
    </location>
</feature>
<dbReference type="PANTHER" id="PTHR35788:SF1">
    <property type="entry name" value="EXPORTED PROTEIN"/>
    <property type="match status" value="1"/>
</dbReference>
<keyword evidence="3" id="KW-1133">Transmembrane helix</keyword>
<accession>A0A9D2PBH5</accession>
<sequence>MGGTSRSSSQSRSTGASRSSSASRTGSSRSVSASRTASQESSRSRSSSYGSSGRSSSRGGYGGGSRRGGRKKRNQRNYMTIAIAGAVCILVILAVVLAAKGCGRKTAVGESQTESQISGEVMVDGVSITGMSREEAKDAILAGYPWKMTVSYEDDTYEVENLIADRVDQLLDEIFSTDQPQESYSLDVSGMEDLIQAQVEAMAAKWDKPAKNGEISGFDKESSSFTYSPEENGVVIDQEKLASDIRSAVEEKKFDAAITATAKEVEPEITAAQAKDMYRVIGQYSTTTTANKDRNTNIKLASECLEGKIIQPGETFSFNDTTGPRSEDKGYKPAGAYVNGELVAEPGGGVCQVSSTLYNAVVFSGLKTTERHAHSYEPSYVTPGEDAAVSYGGPDMKFINNSDTAIALRAKLEGSLSSKMTLTISVVGIPILEDGVTYSMHSEKVADLDPPEPEYVEDQTLPPHTEKIVEQADMGSRWTTNLVIKKDGEVISDELLHNSTYRGHAAVIHRNQTDEQVTEAGSEATETSPTASSVAGEITPMETDGMTEDDSGLEASNAQTAADSQPAATSPAPTVPASTAPAEAPAETTAGSTGQVVAPPPVTQAPTVENGPGV</sequence>
<feature type="domain" description="YoaR-like putative peptidoglycan binding" evidence="5">
    <location>
        <begin position="171"/>
        <end position="252"/>
    </location>
</feature>
<evidence type="ECO:0000256" key="1">
    <source>
        <dbReference type="ARBA" id="ARBA00022729"/>
    </source>
</evidence>
<dbReference type="Proteomes" id="UP000823883">
    <property type="component" value="Unassembled WGS sequence"/>
</dbReference>
<evidence type="ECO:0000256" key="2">
    <source>
        <dbReference type="SAM" id="MobiDB-lite"/>
    </source>
</evidence>
<dbReference type="EMBL" id="DWWL01000015">
    <property type="protein sequence ID" value="HJC46972.1"/>
    <property type="molecule type" value="Genomic_DNA"/>
</dbReference>
<reference evidence="6" key="2">
    <citation type="submission" date="2021-04" db="EMBL/GenBank/DDBJ databases">
        <authorList>
            <person name="Gilroy R."/>
        </authorList>
    </citation>
    <scope>NUCLEOTIDE SEQUENCE</scope>
    <source>
        <strain evidence="6">CHK183-5548</strain>
    </source>
</reference>
<organism evidence="6 7">
    <name type="scientific">Candidatus Lachnoclostridium pullistercoris</name>
    <dbReference type="NCBI Taxonomy" id="2838632"/>
    <lineage>
        <taxon>Bacteria</taxon>
        <taxon>Bacillati</taxon>
        <taxon>Bacillota</taxon>
        <taxon>Clostridia</taxon>
        <taxon>Lachnospirales</taxon>
        <taxon>Lachnospiraceae</taxon>
    </lineage>
</organism>
<feature type="transmembrane region" description="Helical" evidence="3">
    <location>
        <begin position="77"/>
        <end position="99"/>
    </location>
</feature>
<dbReference type="InterPro" id="IPR052913">
    <property type="entry name" value="Glycopeptide_resist_protein"/>
</dbReference>
<keyword evidence="3" id="KW-0472">Membrane</keyword>
<keyword evidence="3" id="KW-0812">Transmembrane</keyword>
<evidence type="ECO:0000259" key="4">
    <source>
        <dbReference type="Pfam" id="PF07501"/>
    </source>
</evidence>
<feature type="compositionally biased region" description="Low complexity" evidence="2">
    <location>
        <begin position="558"/>
        <end position="590"/>
    </location>
</feature>
<feature type="region of interest" description="Disordered" evidence="2">
    <location>
        <begin position="1"/>
        <end position="73"/>
    </location>
</feature>
<dbReference type="InterPro" id="IPR022029">
    <property type="entry name" value="YoaR-like_PG-bd"/>
</dbReference>
<gene>
    <name evidence="6" type="ORF">IAA04_02850</name>
</gene>
<protein>
    <submittedName>
        <fullName evidence="6">VanW family protein</fullName>
    </submittedName>
</protein>
<feature type="region of interest" description="Disordered" evidence="2">
    <location>
        <begin position="513"/>
        <end position="614"/>
    </location>
</feature>
<evidence type="ECO:0000313" key="6">
    <source>
        <dbReference type="EMBL" id="HJC46972.1"/>
    </source>
</evidence>
<dbReference type="Pfam" id="PF04294">
    <property type="entry name" value="VanW"/>
    <property type="match status" value="1"/>
</dbReference>
<dbReference type="InterPro" id="IPR011098">
    <property type="entry name" value="G5_dom"/>
</dbReference>
<evidence type="ECO:0000259" key="5">
    <source>
        <dbReference type="Pfam" id="PF12229"/>
    </source>
</evidence>
<keyword evidence="1" id="KW-0732">Signal</keyword>
<dbReference type="AlphaFoldDB" id="A0A9D2PBH5"/>
<dbReference type="Pfam" id="PF12229">
    <property type="entry name" value="PG_binding_4"/>
    <property type="match status" value="1"/>
</dbReference>
<comment type="caution">
    <text evidence="6">The sequence shown here is derived from an EMBL/GenBank/DDBJ whole genome shotgun (WGS) entry which is preliminary data.</text>
</comment>
<reference evidence="6" key="1">
    <citation type="journal article" date="2021" name="PeerJ">
        <title>Extensive microbial diversity within the chicken gut microbiome revealed by metagenomics and culture.</title>
        <authorList>
            <person name="Gilroy R."/>
            <person name="Ravi A."/>
            <person name="Getino M."/>
            <person name="Pursley I."/>
            <person name="Horton D.L."/>
            <person name="Alikhan N.F."/>
            <person name="Baker D."/>
            <person name="Gharbi K."/>
            <person name="Hall N."/>
            <person name="Watson M."/>
            <person name="Adriaenssens E.M."/>
            <person name="Foster-Nyarko E."/>
            <person name="Jarju S."/>
            <person name="Secka A."/>
            <person name="Antonio M."/>
            <person name="Oren A."/>
            <person name="Chaudhuri R.R."/>
            <person name="La Ragione R."/>
            <person name="Hildebrand F."/>
            <person name="Pallen M.J."/>
        </authorList>
    </citation>
    <scope>NUCLEOTIDE SEQUENCE</scope>
    <source>
        <strain evidence="6">CHK183-5548</strain>
    </source>
</reference>
<feature type="compositionally biased region" description="Low complexity" evidence="2">
    <location>
        <begin position="44"/>
        <end position="58"/>
    </location>
</feature>
<name>A0A9D2PBH5_9FIRM</name>
<feature type="compositionally biased region" description="Low complexity" evidence="2">
    <location>
        <begin position="518"/>
        <end position="535"/>
    </location>
</feature>
<feature type="domain" description="G5" evidence="4">
    <location>
        <begin position="450"/>
        <end position="502"/>
    </location>
</feature>
<evidence type="ECO:0000313" key="7">
    <source>
        <dbReference type="Proteomes" id="UP000823883"/>
    </source>
</evidence>
<proteinExistence type="predicted"/>
<dbReference type="PANTHER" id="PTHR35788">
    <property type="entry name" value="EXPORTED PROTEIN-RELATED"/>
    <property type="match status" value="1"/>
</dbReference>
<dbReference type="Pfam" id="PF07501">
    <property type="entry name" value="G5"/>
    <property type="match status" value="1"/>
</dbReference>
<evidence type="ECO:0000256" key="3">
    <source>
        <dbReference type="SAM" id="Phobius"/>
    </source>
</evidence>